<evidence type="ECO:0000256" key="8">
    <source>
        <dbReference type="ARBA" id="ARBA00022692"/>
    </source>
</evidence>
<dbReference type="GO" id="GO:0005886">
    <property type="term" value="C:plasma membrane"/>
    <property type="evidence" value="ECO:0007669"/>
    <property type="project" value="UniProtKB-SubCell"/>
</dbReference>
<dbReference type="InterPro" id="IPR050222">
    <property type="entry name" value="MATE_MdtK"/>
</dbReference>
<keyword evidence="9 13" id="KW-1133">Transmembrane helix</keyword>
<dbReference type="GO" id="GO:0015297">
    <property type="term" value="F:antiporter activity"/>
    <property type="evidence" value="ECO:0007669"/>
    <property type="project" value="UniProtKB-KW"/>
</dbReference>
<dbReference type="EMBL" id="FQXR01000005">
    <property type="protein sequence ID" value="SHH88823.1"/>
    <property type="molecule type" value="Genomic_DNA"/>
</dbReference>
<feature type="transmembrane region" description="Helical" evidence="13">
    <location>
        <begin position="92"/>
        <end position="114"/>
    </location>
</feature>
<feature type="transmembrane region" description="Helical" evidence="13">
    <location>
        <begin position="194"/>
        <end position="215"/>
    </location>
</feature>
<evidence type="ECO:0000256" key="6">
    <source>
        <dbReference type="ARBA" id="ARBA00022449"/>
    </source>
</evidence>
<evidence type="ECO:0000256" key="4">
    <source>
        <dbReference type="ARBA" id="ARBA00020268"/>
    </source>
</evidence>
<feature type="transmembrane region" description="Helical" evidence="13">
    <location>
        <begin position="49"/>
        <end position="71"/>
    </location>
</feature>
<dbReference type="OrthoDB" id="9776324at2"/>
<evidence type="ECO:0000256" key="3">
    <source>
        <dbReference type="ARBA" id="ARBA00010199"/>
    </source>
</evidence>
<keyword evidence="7" id="KW-1003">Cell membrane</keyword>
<dbReference type="Proteomes" id="UP000184389">
    <property type="component" value="Unassembled WGS sequence"/>
</dbReference>
<feature type="transmembrane region" description="Helical" evidence="13">
    <location>
        <begin position="325"/>
        <end position="349"/>
    </location>
</feature>
<keyword evidence="10" id="KW-0406">Ion transport</keyword>
<keyword evidence="6" id="KW-0050">Antiport</keyword>
<comment type="function">
    <text evidence="1">Multidrug efflux pump.</text>
</comment>
<keyword evidence="8 13" id="KW-0812">Transmembrane</keyword>
<organism evidence="14 15">
    <name type="scientific">Sporanaerobacter acetigenes DSM 13106</name>
    <dbReference type="NCBI Taxonomy" id="1123281"/>
    <lineage>
        <taxon>Bacteria</taxon>
        <taxon>Bacillati</taxon>
        <taxon>Bacillota</taxon>
        <taxon>Tissierellia</taxon>
        <taxon>Tissierellales</taxon>
        <taxon>Sporanaerobacteraceae</taxon>
        <taxon>Sporanaerobacter</taxon>
    </lineage>
</organism>
<sequence length="448" mass="48570">MAENSRLTGGNITETLVKLALPIMGTSFVEMAYSMMDMAWLGRAGTKEVAAAGTAGFFTWIGASIFLIPKIGAEVGVAQSYGKEDMKSARKYVLHSIQLDIIIGLLYSIFLIAFRHQLIGFFNLEDVEVIGMAVDYLTIVSIGMVFFFLNPVFAGIFNGAGNSSTPFRITAVGLITNMILDPLMILGFGPFPGMGVKGAALATIISQFVVTLIFIKVNTDKLDLFSGLNLFEIPESKYIKTIFKLGFPAALQNGIFAFMSMVIAKILAQWGSTPIAVQNVGSQIESISWMTAGGFSTALSAFVGQNYGADRWDRIHEGYRKAIGLVSIIGIFATCLLIFGATPVFRIFIPDDSEAIKLGTTYLRILGLSQFFMCIEITTGGAFNGLGRTIPPSVVGIVFNALRIPSALLLSKTSLGLNGVWWSVSISSIFKGIVLTGWFMIYLRKKPY</sequence>
<dbReference type="GO" id="GO:0042910">
    <property type="term" value="F:xenobiotic transmembrane transporter activity"/>
    <property type="evidence" value="ECO:0007669"/>
    <property type="project" value="InterPro"/>
</dbReference>
<keyword evidence="15" id="KW-1185">Reference proteome</keyword>
<evidence type="ECO:0000256" key="2">
    <source>
        <dbReference type="ARBA" id="ARBA00004651"/>
    </source>
</evidence>
<reference evidence="14 15" key="1">
    <citation type="submission" date="2016-11" db="EMBL/GenBank/DDBJ databases">
        <authorList>
            <person name="Jaros S."/>
            <person name="Januszkiewicz K."/>
            <person name="Wedrychowicz H."/>
        </authorList>
    </citation>
    <scope>NUCLEOTIDE SEQUENCE [LARGE SCALE GENOMIC DNA]</scope>
    <source>
        <strain evidence="14 15">DSM 13106</strain>
    </source>
</reference>
<dbReference type="PANTHER" id="PTHR43298">
    <property type="entry name" value="MULTIDRUG RESISTANCE PROTEIN NORM-RELATED"/>
    <property type="match status" value="1"/>
</dbReference>
<feature type="transmembrane region" description="Helical" evidence="13">
    <location>
        <begin position="287"/>
        <end position="304"/>
    </location>
</feature>
<evidence type="ECO:0000256" key="11">
    <source>
        <dbReference type="ARBA" id="ARBA00023136"/>
    </source>
</evidence>
<feature type="transmembrane region" description="Helical" evidence="13">
    <location>
        <begin position="134"/>
        <end position="157"/>
    </location>
</feature>
<protein>
    <recommendedName>
        <fullName evidence="4">Probable multidrug resistance protein NorM</fullName>
    </recommendedName>
    <alternativeName>
        <fullName evidence="12">Multidrug-efflux transporter</fullName>
    </alternativeName>
</protein>
<evidence type="ECO:0000256" key="10">
    <source>
        <dbReference type="ARBA" id="ARBA00023065"/>
    </source>
</evidence>
<evidence type="ECO:0000256" key="12">
    <source>
        <dbReference type="ARBA" id="ARBA00031636"/>
    </source>
</evidence>
<dbReference type="PANTHER" id="PTHR43298:SF2">
    <property type="entry name" value="FMN_FAD EXPORTER YEEO-RELATED"/>
    <property type="match status" value="1"/>
</dbReference>
<accession>A0A1M5WP96</accession>
<evidence type="ECO:0000256" key="1">
    <source>
        <dbReference type="ARBA" id="ARBA00003408"/>
    </source>
</evidence>
<evidence type="ECO:0000256" key="7">
    <source>
        <dbReference type="ARBA" id="ARBA00022475"/>
    </source>
</evidence>
<dbReference type="AlphaFoldDB" id="A0A1M5WP96"/>
<dbReference type="Pfam" id="PF01554">
    <property type="entry name" value="MatE"/>
    <property type="match status" value="2"/>
</dbReference>
<dbReference type="NCBIfam" id="TIGR00797">
    <property type="entry name" value="matE"/>
    <property type="match status" value="1"/>
</dbReference>
<dbReference type="RefSeq" id="WP_072743994.1">
    <property type="nucleotide sequence ID" value="NZ_FQXR01000005.1"/>
</dbReference>
<dbReference type="STRING" id="1123281.SAMN02745180_01314"/>
<keyword evidence="5" id="KW-0813">Transport</keyword>
<evidence type="ECO:0000256" key="13">
    <source>
        <dbReference type="SAM" id="Phobius"/>
    </source>
</evidence>
<proteinExistence type="inferred from homology"/>
<evidence type="ECO:0000256" key="5">
    <source>
        <dbReference type="ARBA" id="ARBA00022448"/>
    </source>
</evidence>
<feature type="transmembrane region" description="Helical" evidence="13">
    <location>
        <begin position="169"/>
        <end position="188"/>
    </location>
</feature>
<evidence type="ECO:0000313" key="15">
    <source>
        <dbReference type="Proteomes" id="UP000184389"/>
    </source>
</evidence>
<comment type="similarity">
    <text evidence="3">Belongs to the multi antimicrobial extrusion (MATE) (TC 2.A.66.1) family.</text>
</comment>
<comment type="subcellular location">
    <subcellularLocation>
        <location evidence="2">Cell membrane</location>
        <topology evidence="2">Multi-pass membrane protein</topology>
    </subcellularLocation>
</comment>
<feature type="transmembrane region" description="Helical" evidence="13">
    <location>
        <begin position="12"/>
        <end position="29"/>
    </location>
</feature>
<name>A0A1M5WP96_9FIRM</name>
<dbReference type="GO" id="GO:0006811">
    <property type="term" value="P:monoatomic ion transport"/>
    <property type="evidence" value="ECO:0007669"/>
    <property type="project" value="UniProtKB-KW"/>
</dbReference>
<dbReference type="CDD" id="cd13140">
    <property type="entry name" value="MATE_like_1"/>
    <property type="match status" value="1"/>
</dbReference>
<dbReference type="InterPro" id="IPR048279">
    <property type="entry name" value="MdtK-like"/>
</dbReference>
<dbReference type="InterPro" id="IPR002528">
    <property type="entry name" value="MATE_fam"/>
</dbReference>
<dbReference type="PIRSF" id="PIRSF006603">
    <property type="entry name" value="DinF"/>
    <property type="match status" value="1"/>
</dbReference>
<evidence type="ECO:0000313" key="14">
    <source>
        <dbReference type="EMBL" id="SHH88823.1"/>
    </source>
</evidence>
<feature type="transmembrane region" description="Helical" evidence="13">
    <location>
        <begin position="245"/>
        <end position="267"/>
    </location>
</feature>
<feature type="transmembrane region" description="Helical" evidence="13">
    <location>
        <begin position="420"/>
        <end position="443"/>
    </location>
</feature>
<gene>
    <name evidence="14" type="ORF">SAMN02745180_01314</name>
</gene>
<evidence type="ECO:0000256" key="9">
    <source>
        <dbReference type="ARBA" id="ARBA00022989"/>
    </source>
</evidence>
<keyword evidence="11 13" id="KW-0472">Membrane</keyword>